<sequence length="225" mass="24414">MVTAAELSYGGGLIGAWPGMHISIKSCALPDFISPCPVGTPLGKQVWNDFRSKLSTSSYTFNTDPEYGGPITSHRLRSVEEPRNPVHHMDGGIVSNSTSNSSGGGTNGTSLTADHLATSFSTGPVAVATMLSSSNGSAASNTSSNSPFSIFLRRRRRGTPGDDHVCWSERPRWIRTWFLTRPHLAGWSNMLQMLVPEYMSLVPAYTSFRGTLPLYVSDRSRSRIS</sequence>
<evidence type="ECO:0000313" key="3">
    <source>
        <dbReference type="Proteomes" id="UP001150266"/>
    </source>
</evidence>
<organism evidence="2 3">
    <name type="scientific">Lentinula aciculospora</name>
    <dbReference type="NCBI Taxonomy" id="153920"/>
    <lineage>
        <taxon>Eukaryota</taxon>
        <taxon>Fungi</taxon>
        <taxon>Dikarya</taxon>
        <taxon>Basidiomycota</taxon>
        <taxon>Agaricomycotina</taxon>
        <taxon>Agaricomycetes</taxon>
        <taxon>Agaricomycetidae</taxon>
        <taxon>Agaricales</taxon>
        <taxon>Marasmiineae</taxon>
        <taxon>Omphalotaceae</taxon>
        <taxon>Lentinula</taxon>
    </lineage>
</organism>
<gene>
    <name evidence="2" type="ORF">J3R30DRAFT_2283280</name>
</gene>
<feature type="region of interest" description="Disordered" evidence="1">
    <location>
        <begin position="84"/>
        <end position="109"/>
    </location>
</feature>
<evidence type="ECO:0000313" key="2">
    <source>
        <dbReference type="EMBL" id="KAJ4466273.1"/>
    </source>
</evidence>
<proteinExistence type="predicted"/>
<dbReference type="EMBL" id="JAOTPV010000055">
    <property type="protein sequence ID" value="KAJ4466273.1"/>
    <property type="molecule type" value="Genomic_DNA"/>
</dbReference>
<comment type="caution">
    <text evidence="2">The sequence shown here is derived from an EMBL/GenBank/DDBJ whole genome shotgun (WGS) entry which is preliminary data.</text>
</comment>
<reference evidence="2" key="1">
    <citation type="submission" date="2022-08" db="EMBL/GenBank/DDBJ databases">
        <title>A Global Phylogenomic Analysis of the Shiitake Genus Lentinula.</title>
        <authorList>
            <consortium name="DOE Joint Genome Institute"/>
            <person name="Sierra-Patev S."/>
            <person name="Min B."/>
            <person name="Naranjo-Ortiz M."/>
            <person name="Looney B."/>
            <person name="Konkel Z."/>
            <person name="Slot J.C."/>
            <person name="Sakamoto Y."/>
            <person name="Steenwyk J.L."/>
            <person name="Rokas A."/>
            <person name="Carro J."/>
            <person name="Camarero S."/>
            <person name="Ferreira P."/>
            <person name="Molpeceres G."/>
            <person name="Ruiz-Duenas F.J."/>
            <person name="Serrano A."/>
            <person name="Henrissat B."/>
            <person name="Drula E."/>
            <person name="Hughes K.W."/>
            <person name="Mata J.L."/>
            <person name="Ishikawa N.K."/>
            <person name="Vargas-Isla R."/>
            <person name="Ushijima S."/>
            <person name="Smith C.A."/>
            <person name="Ahrendt S."/>
            <person name="Andreopoulos W."/>
            <person name="He G."/>
            <person name="Labutti K."/>
            <person name="Lipzen A."/>
            <person name="Ng V."/>
            <person name="Riley R."/>
            <person name="Sandor L."/>
            <person name="Barry K."/>
            <person name="Martinez A.T."/>
            <person name="Xiao Y."/>
            <person name="Gibbons J.G."/>
            <person name="Terashima K."/>
            <person name="Grigoriev I.V."/>
            <person name="Hibbett D.S."/>
        </authorList>
    </citation>
    <scope>NUCLEOTIDE SEQUENCE</scope>
    <source>
        <strain evidence="2">JLM2183</strain>
    </source>
</reference>
<name>A0A9W8ZUY9_9AGAR</name>
<dbReference type="OrthoDB" id="3029958at2759"/>
<dbReference type="AlphaFoldDB" id="A0A9W8ZUY9"/>
<keyword evidence="3" id="KW-1185">Reference proteome</keyword>
<evidence type="ECO:0000256" key="1">
    <source>
        <dbReference type="SAM" id="MobiDB-lite"/>
    </source>
</evidence>
<dbReference type="Proteomes" id="UP001150266">
    <property type="component" value="Unassembled WGS sequence"/>
</dbReference>
<protein>
    <submittedName>
        <fullName evidence="2">Uncharacterized protein</fullName>
    </submittedName>
</protein>
<accession>A0A9W8ZUY9</accession>